<feature type="transmembrane region" description="Helical" evidence="1">
    <location>
        <begin position="32"/>
        <end position="53"/>
    </location>
</feature>
<evidence type="ECO:0000313" key="2">
    <source>
        <dbReference type="EMBL" id="NBI07690.1"/>
    </source>
</evidence>
<name>A0A845QZT9_9CLOT</name>
<evidence type="ECO:0000313" key="3">
    <source>
        <dbReference type="Proteomes" id="UP000467132"/>
    </source>
</evidence>
<keyword evidence="1" id="KW-1133">Transmembrane helix</keyword>
<feature type="transmembrane region" description="Helical" evidence="1">
    <location>
        <begin position="350"/>
        <end position="374"/>
    </location>
</feature>
<keyword evidence="3" id="KW-1185">Reference proteome</keyword>
<feature type="transmembrane region" description="Helical" evidence="1">
    <location>
        <begin position="236"/>
        <end position="257"/>
    </location>
</feature>
<feature type="transmembrane region" description="Helical" evidence="1">
    <location>
        <begin position="494"/>
        <end position="511"/>
    </location>
</feature>
<sequence length="520" mass="57526">MNKTWLLLRTQIINYFSLNEIKQPGSKKNTTILVGVGVVTLILFFCAYNVLIAQALVQMGEQDLIPAYMVSISSFAILILTLLRSNGILFGSRDMDMLSALPVKASEIISSKFLFMYLLNFIIGSVFMASGGIVWIMNTPLDVLRFIFYFISIFFVPLIPMCITSLIGLLIVLGSSHFKNRNIFSLIFSFVALGIVGYVGASSMQSGNDIKNLGAMLASQITGLYPLSNWFLNHQGFSATVGSVAFIILSASVFYVAMKLVSIRYGLFNALATTSSKYTENRREKIKQQSQFITLYKKEFGRLFSSYMAVLNTALGVVMLCLFSILLIIMSPEQLGQYTGIEDINNFLSTYSPILIAAMLSLSCPAASSISLEGRNIWILQSSPVSIKTILNSKIAVNLTLHSFGYLLAIVSIMTRLSMNIFQIVSVFLIPIIYSLFTAIVGITLNKKYPNYTWENEIVVVKQSLPVIVSNIISMAVVALPVLLHLFLAFPLIPILWVMALAAITASSIMYQKACKSKFI</sequence>
<keyword evidence="1" id="KW-0812">Transmembrane</keyword>
<feature type="transmembrane region" description="Helical" evidence="1">
    <location>
        <begin position="395"/>
        <end position="415"/>
    </location>
</feature>
<evidence type="ECO:0000256" key="1">
    <source>
        <dbReference type="SAM" id="Phobius"/>
    </source>
</evidence>
<keyword evidence="1" id="KW-0472">Membrane</keyword>
<dbReference type="EMBL" id="QXXA01000014">
    <property type="protein sequence ID" value="NBI07690.1"/>
    <property type="molecule type" value="Genomic_DNA"/>
</dbReference>
<dbReference type="Proteomes" id="UP000467132">
    <property type="component" value="Unassembled WGS sequence"/>
</dbReference>
<protein>
    <submittedName>
        <fullName evidence="2">Uncharacterized protein</fullName>
    </submittedName>
</protein>
<feature type="transmembrane region" description="Helical" evidence="1">
    <location>
        <begin position="143"/>
        <end position="171"/>
    </location>
</feature>
<feature type="transmembrane region" description="Helical" evidence="1">
    <location>
        <begin position="307"/>
        <end position="330"/>
    </location>
</feature>
<dbReference type="RefSeq" id="WP_160198161.1">
    <property type="nucleotide sequence ID" value="NZ_QXXA01000014.1"/>
</dbReference>
<feature type="transmembrane region" description="Helical" evidence="1">
    <location>
        <begin position="465"/>
        <end position="488"/>
    </location>
</feature>
<dbReference type="OrthoDB" id="138672at2"/>
<reference evidence="2 3" key="1">
    <citation type="submission" date="2018-08" db="EMBL/GenBank/DDBJ databases">
        <title>Murine metabolic-syndrome-specific gut microbial biobank.</title>
        <authorList>
            <person name="Liu C."/>
        </authorList>
    </citation>
    <scope>NUCLEOTIDE SEQUENCE [LARGE SCALE GENOMIC DNA]</scope>
    <source>
        <strain evidence="2 3">583</strain>
    </source>
</reference>
<accession>A0A845QZT9</accession>
<feature type="transmembrane region" description="Helical" evidence="1">
    <location>
        <begin position="183"/>
        <end position="201"/>
    </location>
</feature>
<feature type="transmembrane region" description="Helical" evidence="1">
    <location>
        <begin position="114"/>
        <end position="137"/>
    </location>
</feature>
<feature type="transmembrane region" description="Helical" evidence="1">
    <location>
        <begin position="65"/>
        <end position="83"/>
    </location>
</feature>
<feature type="transmembrane region" description="Helical" evidence="1">
    <location>
        <begin position="421"/>
        <end position="445"/>
    </location>
</feature>
<proteinExistence type="predicted"/>
<comment type="caution">
    <text evidence="2">The sequence shown here is derived from an EMBL/GenBank/DDBJ whole genome shotgun (WGS) entry which is preliminary data.</text>
</comment>
<gene>
    <name evidence="2" type="ORF">D3Z33_12585</name>
</gene>
<organism evidence="2 3">
    <name type="scientific">Senegalia massiliensis</name>
    <dbReference type="NCBI Taxonomy" id="1720316"/>
    <lineage>
        <taxon>Bacteria</taxon>
        <taxon>Bacillati</taxon>
        <taxon>Bacillota</taxon>
        <taxon>Clostridia</taxon>
        <taxon>Eubacteriales</taxon>
        <taxon>Clostridiaceae</taxon>
        <taxon>Senegalia</taxon>
    </lineage>
</organism>
<dbReference type="AlphaFoldDB" id="A0A845QZT9"/>